<name>A0A1M5M8Q3_9FLAO</name>
<protein>
    <submittedName>
        <fullName evidence="1">Negative transcriptional regulator, PaiB family</fullName>
    </submittedName>
</protein>
<dbReference type="AlphaFoldDB" id="A0A1M5M8Q3"/>
<dbReference type="Proteomes" id="UP000184108">
    <property type="component" value="Unassembled WGS sequence"/>
</dbReference>
<dbReference type="EMBL" id="FQVE01000007">
    <property type="protein sequence ID" value="SHG73585.1"/>
    <property type="molecule type" value="Genomic_DNA"/>
</dbReference>
<dbReference type="SUPFAM" id="SSF50475">
    <property type="entry name" value="FMN-binding split barrel"/>
    <property type="match status" value="1"/>
</dbReference>
<dbReference type="PANTHER" id="PTHR35802:SF1">
    <property type="entry name" value="PROTEASE SYNTHASE AND SPORULATION PROTEIN PAI 2"/>
    <property type="match status" value="1"/>
</dbReference>
<evidence type="ECO:0000313" key="1">
    <source>
        <dbReference type="EMBL" id="SHG73585.1"/>
    </source>
</evidence>
<dbReference type="PIRSF" id="PIRSF010372">
    <property type="entry name" value="PaiB"/>
    <property type="match status" value="1"/>
</dbReference>
<organism evidence="1 2">
    <name type="scientific">Chryseobacterium vrystaatense</name>
    <dbReference type="NCBI Taxonomy" id="307480"/>
    <lineage>
        <taxon>Bacteria</taxon>
        <taxon>Pseudomonadati</taxon>
        <taxon>Bacteroidota</taxon>
        <taxon>Flavobacteriia</taxon>
        <taxon>Flavobacteriales</taxon>
        <taxon>Weeksellaceae</taxon>
        <taxon>Chryseobacterium group</taxon>
        <taxon>Chryseobacterium</taxon>
    </lineage>
</organism>
<dbReference type="PANTHER" id="PTHR35802">
    <property type="entry name" value="PROTEASE SYNTHASE AND SPORULATION PROTEIN PAI 2"/>
    <property type="match status" value="1"/>
</dbReference>
<dbReference type="InterPro" id="IPR012349">
    <property type="entry name" value="Split_barrel_FMN-bd"/>
</dbReference>
<sequence>MFIPKLYRSEDFDLMKEIIRENAFALLISSAEKIRATHSMMILNEDDPENMYVETHISRANPQAKTLKNGDEVLCDFLGAHAYISSSWYDHMNVSTWNYEAVQIHGTVQLMNPGELYQHLDKLTSKYENFQKCPVMVKDMGQEFVEKEMKGAFGLKIIPTEIFIKQKLSQNRKEHDFQNIISELENSDENGRKIAEKMKLIRK</sequence>
<dbReference type="RefSeq" id="WP_073175531.1">
    <property type="nucleotide sequence ID" value="NZ_FQVE01000007.1"/>
</dbReference>
<proteinExistence type="predicted"/>
<accession>A0A1M5M8Q3</accession>
<dbReference type="Gene3D" id="2.30.110.10">
    <property type="entry name" value="Electron Transport, Fmn-binding Protein, Chain A"/>
    <property type="match status" value="1"/>
</dbReference>
<gene>
    <name evidence="1" type="ORF">SAMN02787073_4764</name>
</gene>
<reference evidence="2" key="1">
    <citation type="submission" date="2016-11" db="EMBL/GenBank/DDBJ databases">
        <authorList>
            <person name="Varghese N."/>
            <person name="Submissions S."/>
        </authorList>
    </citation>
    <scope>NUCLEOTIDE SEQUENCE [LARGE SCALE GENOMIC DNA]</scope>
    <source>
        <strain evidence="2">YR203</strain>
    </source>
</reference>
<evidence type="ECO:0000313" key="2">
    <source>
        <dbReference type="Proteomes" id="UP000184108"/>
    </source>
</evidence>
<dbReference type="Pfam" id="PF04299">
    <property type="entry name" value="FMN_bind_2"/>
    <property type="match status" value="1"/>
</dbReference>
<dbReference type="InterPro" id="IPR007396">
    <property type="entry name" value="TR_PAI2-type"/>
</dbReference>